<name>A0A918ABL0_9ACTN</name>
<dbReference type="AlphaFoldDB" id="A0A918ABL0"/>
<dbReference type="EMBL" id="BMNK01000014">
    <property type="protein sequence ID" value="GGP13308.1"/>
    <property type="molecule type" value="Genomic_DNA"/>
</dbReference>
<organism evidence="2 3">
    <name type="scientific">Nonomuraea glycinis</name>
    <dbReference type="NCBI Taxonomy" id="2047744"/>
    <lineage>
        <taxon>Bacteria</taxon>
        <taxon>Bacillati</taxon>
        <taxon>Actinomycetota</taxon>
        <taxon>Actinomycetes</taxon>
        <taxon>Streptosporangiales</taxon>
        <taxon>Streptosporangiaceae</taxon>
        <taxon>Nonomuraea</taxon>
    </lineage>
</organism>
<gene>
    <name evidence="2" type="ORF">GCM10012278_64480</name>
</gene>
<dbReference type="SUPFAM" id="SSF50475">
    <property type="entry name" value="FMN-binding split barrel"/>
    <property type="match status" value="1"/>
</dbReference>
<proteinExistence type="predicted"/>
<dbReference type="InterPro" id="IPR011576">
    <property type="entry name" value="Pyridox_Oxase_N"/>
</dbReference>
<dbReference type="NCBIfam" id="TIGR04025">
    <property type="entry name" value="PPOX_FMN_DR2398"/>
    <property type="match status" value="1"/>
</dbReference>
<comment type="caution">
    <text evidence="2">The sequence shown here is derived from an EMBL/GenBank/DDBJ whole genome shotgun (WGS) entry which is preliminary data.</text>
</comment>
<evidence type="ECO:0000313" key="2">
    <source>
        <dbReference type="EMBL" id="GGP13308.1"/>
    </source>
</evidence>
<dbReference type="InterPro" id="IPR012349">
    <property type="entry name" value="Split_barrel_FMN-bd"/>
</dbReference>
<protein>
    <submittedName>
        <fullName evidence="2">Pyridoxamine 5'-phosphate oxidase-like FMN-binding protein</fullName>
    </submittedName>
</protein>
<reference evidence="2" key="1">
    <citation type="journal article" date="2014" name="Int. J. Syst. Evol. Microbiol.">
        <title>Complete genome sequence of Corynebacterium casei LMG S-19264T (=DSM 44701T), isolated from a smear-ripened cheese.</title>
        <authorList>
            <consortium name="US DOE Joint Genome Institute (JGI-PGF)"/>
            <person name="Walter F."/>
            <person name="Albersmeier A."/>
            <person name="Kalinowski J."/>
            <person name="Ruckert C."/>
        </authorList>
    </citation>
    <scope>NUCLEOTIDE SEQUENCE</scope>
    <source>
        <strain evidence="2">CGMCC 4.7430</strain>
    </source>
</reference>
<dbReference type="Pfam" id="PF01243">
    <property type="entry name" value="PNPOx_N"/>
    <property type="match status" value="1"/>
</dbReference>
<evidence type="ECO:0000259" key="1">
    <source>
        <dbReference type="Pfam" id="PF01243"/>
    </source>
</evidence>
<sequence>MVGNAYSLGDVSHSEIRTVGTEAELREIVREPSQAIWDKDIARIDEHARTIIAHSPLMLLATANEDGTCDLSPRGDPAGSVLVLDDHRLVFADRPGNHRLDSFRNVLRNPRVGLLFIVPGMNETLRVNGRATLVSDAPFFDDLVIQGKRPRLAVLIDVEELYMHCSKAFLRSSVWRPETWPDRASLPTLGRIAKDHLGIKEVSAETIDADLARDAEHNRY</sequence>
<dbReference type="Proteomes" id="UP000660745">
    <property type="component" value="Unassembled WGS sequence"/>
</dbReference>
<evidence type="ECO:0000313" key="3">
    <source>
        <dbReference type="Proteomes" id="UP000660745"/>
    </source>
</evidence>
<keyword evidence="3" id="KW-1185">Reference proteome</keyword>
<dbReference type="PANTHER" id="PTHR42815:SF2">
    <property type="entry name" value="FAD-BINDING, PUTATIVE (AFU_ORTHOLOGUE AFUA_6G07600)-RELATED"/>
    <property type="match status" value="1"/>
</dbReference>
<dbReference type="Gene3D" id="2.30.110.10">
    <property type="entry name" value="Electron Transport, Fmn-binding Protein, Chain A"/>
    <property type="match status" value="1"/>
</dbReference>
<dbReference type="PANTHER" id="PTHR42815">
    <property type="entry name" value="FAD-BINDING, PUTATIVE (AFU_ORTHOLOGUE AFUA_6G07600)-RELATED"/>
    <property type="match status" value="1"/>
</dbReference>
<dbReference type="InterPro" id="IPR024029">
    <property type="entry name" value="Pyridox_Oxase_FMN-dep"/>
</dbReference>
<feature type="domain" description="Pyridoxamine 5'-phosphate oxidase N-terminal" evidence="1">
    <location>
        <begin position="44"/>
        <end position="165"/>
    </location>
</feature>
<accession>A0A918ABL0</accession>
<reference evidence="2" key="2">
    <citation type="submission" date="2020-09" db="EMBL/GenBank/DDBJ databases">
        <authorList>
            <person name="Sun Q."/>
            <person name="Zhou Y."/>
        </authorList>
    </citation>
    <scope>NUCLEOTIDE SEQUENCE</scope>
    <source>
        <strain evidence="2">CGMCC 4.7430</strain>
    </source>
</reference>